<dbReference type="SMART" id="SM00028">
    <property type="entry name" value="TPR"/>
    <property type="match status" value="2"/>
</dbReference>
<feature type="domain" description="Tetratricopeptide SHNi-TPR" evidence="8">
    <location>
        <begin position="245"/>
        <end position="279"/>
    </location>
</feature>
<comment type="caution">
    <text evidence="9">The sequence shown here is derived from an EMBL/GenBank/DDBJ whole genome shotgun (WGS) entry which is preliminary data.</text>
</comment>
<keyword evidence="10" id="KW-1185">Reference proteome</keyword>
<evidence type="ECO:0000256" key="4">
    <source>
        <dbReference type="ARBA" id="ARBA00022803"/>
    </source>
</evidence>
<evidence type="ECO:0000256" key="6">
    <source>
        <dbReference type="PROSITE-ProRule" id="PRU00339"/>
    </source>
</evidence>
<reference evidence="9 10" key="1">
    <citation type="journal article" date="2020" name="bioRxiv">
        <title>Metabolic contributions of an alphaproteobacterial endosymbiont in the apicomplexan Cardiosporidium cionae.</title>
        <authorList>
            <person name="Hunter E.S."/>
            <person name="Paight C.J."/>
            <person name="Lane C.E."/>
        </authorList>
    </citation>
    <scope>NUCLEOTIDE SEQUENCE [LARGE SCALE GENOMIC DNA]</scope>
    <source>
        <strain evidence="9">ESH_2018</strain>
    </source>
</reference>
<evidence type="ECO:0000259" key="8">
    <source>
        <dbReference type="Pfam" id="PF10516"/>
    </source>
</evidence>
<accession>A0ABQ7J6M7</accession>
<dbReference type="SUPFAM" id="SSF48452">
    <property type="entry name" value="TPR-like"/>
    <property type="match status" value="1"/>
</dbReference>
<dbReference type="PANTHER" id="PTHR15081:SF1">
    <property type="entry name" value="NUCLEAR AUTOANTIGENIC SPERM PROTEIN"/>
    <property type="match status" value="1"/>
</dbReference>
<feature type="compositionally biased region" description="Polar residues" evidence="7">
    <location>
        <begin position="9"/>
        <end position="35"/>
    </location>
</feature>
<gene>
    <name evidence="9" type="ORF">IE077_000728</name>
</gene>
<dbReference type="PANTHER" id="PTHR15081">
    <property type="entry name" value="NUCLEAR AUTOANTIGENIC SPERM PROTEIN NASP -RELATED"/>
    <property type="match status" value="1"/>
</dbReference>
<dbReference type="InterPro" id="IPR011990">
    <property type="entry name" value="TPR-like_helical_dom_sf"/>
</dbReference>
<dbReference type="EMBL" id="JADAQX010000658">
    <property type="protein sequence ID" value="KAF8819638.1"/>
    <property type="molecule type" value="Genomic_DNA"/>
</dbReference>
<evidence type="ECO:0000313" key="9">
    <source>
        <dbReference type="EMBL" id="KAF8819638.1"/>
    </source>
</evidence>
<comment type="similarity">
    <text evidence="2">Belongs to the NASP family.</text>
</comment>
<proteinExistence type="inferred from homology"/>
<organism evidence="9 10">
    <name type="scientific">Cardiosporidium cionae</name>
    <dbReference type="NCBI Taxonomy" id="476202"/>
    <lineage>
        <taxon>Eukaryota</taxon>
        <taxon>Sar</taxon>
        <taxon>Alveolata</taxon>
        <taxon>Apicomplexa</taxon>
        <taxon>Aconoidasida</taxon>
        <taxon>Nephromycida</taxon>
        <taxon>Cardiosporidium</taxon>
    </lineage>
</organism>
<dbReference type="Gene3D" id="1.25.40.10">
    <property type="entry name" value="Tetratricopeptide repeat domain"/>
    <property type="match status" value="1"/>
</dbReference>
<sequence>MATTKEDLSQPQEEISQGTCARNDSQSLSLPQENVITEDVASSAVEETVETHEDTNASTDEEDKEESHEFDGLVKYSLCVVDLSLCAVILVPLLPEKSSHCCQFTIGSFLICAKGMTAQDLFNRGKDYFCKEKDYDRSTDFFSRAVERKKQELETEEETHIEMACYYLWYGDSLLTKEEQKNDLFEFLRGRAVEKEELVETKKEEDEEISDEQLAFEILELARCSYELRKESEISSNEVMDWSFVHIRLGDIQLMNEHFEEAMHDYKEAVSLRQKFLLPKESIIAPSLSLAQSRMFSGLKKEGLKDFEFTLELIENVLNHHLDLPSGTTIKTMEDSAEDLRIQITDLKKTIQEEEEKGIEKHEKGSQSEAKGCIPITTSTLDPPSLSMDEKHTHLKVIPSESVSSSSTNSKKNSLESISSNPNERKNKIRRIDLSKI</sequence>
<feature type="repeat" description="TPR" evidence="6">
    <location>
        <begin position="243"/>
        <end position="276"/>
    </location>
</feature>
<dbReference type="Proteomes" id="UP000823046">
    <property type="component" value="Unassembled WGS sequence"/>
</dbReference>
<keyword evidence="5" id="KW-0539">Nucleus</keyword>
<dbReference type="InterPro" id="IPR051730">
    <property type="entry name" value="NASP-like"/>
</dbReference>
<evidence type="ECO:0000256" key="1">
    <source>
        <dbReference type="ARBA" id="ARBA00004123"/>
    </source>
</evidence>
<evidence type="ECO:0000256" key="5">
    <source>
        <dbReference type="ARBA" id="ARBA00023242"/>
    </source>
</evidence>
<protein>
    <submittedName>
        <fullName evidence="9">Tetratricopeptide repeat-containing protein</fullName>
    </submittedName>
</protein>
<keyword evidence="3" id="KW-0677">Repeat</keyword>
<dbReference type="InterPro" id="IPR019544">
    <property type="entry name" value="Tetratricopeptide_SHNi-TPR_dom"/>
</dbReference>
<dbReference type="Pfam" id="PF10516">
    <property type="entry name" value="SHNi-TPR"/>
    <property type="match status" value="1"/>
</dbReference>
<feature type="compositionally biased region" description="Basic and acidic residues" evidence="7">
    <location>
        <begin position="355"/>
        <end position="366"/>
    </location>
</feature>
<keyword evidence="4 6" id="KW-0802">TPR repeat</keyword>
<feature type="compositionally biased region" description="Basic and acidic residues" evidence="7">
    <location>
        <begin position="423"/>
        <end position="437"/>
    </location>
</feature>
<comment type="subcellular location">
    <subcellularLocation>
        <location evidence="1">Nucleus</location>
    </subcellularLocation>
</comment>
<dbReference type="PROSITE" id="PS50005">
    <property type="entry name" value="TPR"/>
    <property type="match status" value="1"/>
</dbReference>
<evidence type="ECO:0000256" key="3">
    <source>
        <dbReference type="ARBA" id="ARBA00022737"/>
    </source>
</evidence>
<name>A0ABQ7J6M7_9APIC</name>
<feature type="compositionally biased region" description="Low complexity" evidence="7">
    <location>
        <begin position="400"/>
        <end position="417"/>
    </location>
</feature>
<evidence type="ECO:0000313" key="10">
    <source>
        <dbReference type="Proteomes" id="UP000823046"/>
    </source>
</evidence>
<evidence type="ECO:0000256" key="2">
    <source>
        <dbReference type="ARBA" id="ARBA00008402"/>
    </source>
</evidence>
<feature type="region of interest" description="Disordered" evidence="7">
    <location>
        <begin position="1"/>
        <end position="66"/>
    </location>
</feature>
<dbReference type="InterPro" id="IPR019734">
    <property type="entry name" value="TPR_rpt"/>
</dbReference>
<evidence type="ECO:0000256" key="7">
    <source>
        <dbReference type="SAM" id="MobiDB-lite"/>
    </source>
</evidence>
<feature type="region of interest" description="Disordered" evidence="7">
    <location>
        <begin position="355"/>
        <end position="437"/>
    </location>
</feature>